<dbReference type="InterPro" id="IPR013783">
    <property type="entry name" value="Ig-like_fold"/>
</dbReference>
<dbReference type="SUPFAM" id="SSF81296">
    <property type="entry name" value="E set domains"/>
    <property type="match status" value="1"/>
</dbReference>
<dbReference type="InterPro" id="IPR011330">
    <property type="entry name" value="Glyco_hydro/deAcase_b/a-brl"/>
</dbReference>
<organism evidence="2 3">
    <name type="scientific">Actinomadura craniellae</name>
    <dbReference type="NCBI Taxonomy" id="2231787"/>
    <lineage>
        <taxon>Bacteria</taxon>
        <taxon>Bacillati</taxon>
        <taxon>Actinomycetota</taxon>
        <taxon>Actinomycetes</taxon>
        <taxon>Streptosporangiales</taxon>
        <taxon>Thermomonosporaceae</taxon>
        <taxon>Actinomadura</taxon>
    </lineage>
</organism>
<dbReference type="Proteomes" id="UP000251891">
    <property type="component" value="Unassembled WGS sequence"/>
</dbReference>
<reference evidence="2 3" key="1">
    <citation type="submission" date="2018-06" db="EMBL/GenBank/DDBJ databases">
        <title>Actinomadura craniellae sp. nov. isolated from marine sponge Craniella sp.</title>
        <authorList>
            <person name="Li L."/>
            <person name="Xu Q.H."/>
            <person name="Lin H.W."/>
            <person name="Lu Y.H."/>
        </authorList>
    </citation>
    <scope>NUCLEOTIDE SEQUENCE [LARGE SCALE GENOMIC DNA]</scope>
    <source>
        <strain evidence="2 3">LHW63021</strain>
    </source>
</reference>
<keyword evidence="3" id="KW-1185">Reference proteome</keyword>
<dbReference type="SUPFAM" id="SSF88713">
    <property type="entry name" value="Glycoside hydrolase/deacetylase"/>
    <property type="match status" value="1"/>
</dbReference>
<keyword evidence="1" id="KW-0732">Signal</keyword>
<dbReference type="PROSITE" id="PS51318">
    <property type="entry name" value="TAT"/>
    <property type="match status" value="1"/>
</dbReference>
<feature type="signal peptide" evidence="1">
    <location>
        <begin position="1"/>
        <end position="21"/>
    </location>
</feature>
<name>A0A365GX24_9ACTN</name>
<dbReference type="InterPro" id="IPR006311">
    <property type="entry name" value="TAT_signal"/>
</dbReference>
<accession>A0A365GX24</accession>
<sequence>MTDRRALTFSGALAAAGLVTAALPAAPAHGRAAADAAITAPTGQDTLHRTGALAFHGTASGAASVRVAVQDRLTRLWWRGDGTWGDQQRHPAALAGTAWSYTWTPPAGGDYLVQVFAADPAGATDPTPPFARFTALDLPARERPAAALAQPAQDQPVPAGTPLTARGLAADDMGVREVQIAVQDRGTGRWWHADGSWGGQQWQQAALAAPGTALTGWSYTWTPPADGDYAFQVRARDTAGQTDPDLPYRRFAGDGADPAVQIAGEPGRTHPAGRAVTWTGTATDTRGVAEVWAAVQDRTTGRWWHADGSWGEYVRHPAAPTGPVPGATTAVTGDRRTFTGTGWTFSWTPPGPGDFALRVTAVDGAGRSVTNPPQLGFAASPAPADTTAPQAAFTAPRAGQAVLGSPVRIAGTAADDVAVTAVYVGIMDRATGRWWRPGEGWGAYRRIVPATVRPGTRSVEWSYDWTPPAPGGYLVHVEALDAAGNVASAPGGGRPNVRFDHRPDGTGYTTLLLSRSQWGVVDHACRPVPGAVPLDEVARELTARGVRATGTIVVNRALEAGRHCTPNFTDYAGWAELAGLQAAHGWRFVSHGATYANMTALTPAEQRTESCGSLTALAARGHTRAWGLFNYPNDQLTEAIQRDVVATCFAFGRRYGTGGNRSAAPPYFQSTWSWPSGHCNDPTLTCYHWAPGLTAVPRRYTSPEELAARLSGGAGDWQVAQGYKFLRGRRISASGQQWDCTGADWRSHWTNSAESYCLTDLLAAVSLARGAVYTDPATVAEAWGRPRP</sequence>
<dbReference type="EMBL" id="QLYX01000019">
    <property type="protein sequence ID" value="RAY11381.1"/>
    <property type="molecule type" value="Genomic_DNA"/>
</dbReference>
<evidence type="ECO:0000256" key="1">
    <source>
        <dbReference type="SAM" id="SignalP"/>
    </source>
</evidence>
<gene>
    <name evidence="2" type="ORF">DPM19_30620</name>
</gene>
<proteinExistence type="predicted"/>
<evidence type="ECO:0008006" key="4">
    <source>
        <dbReference type="Google" id="ProtNLM"/>
    </source>
</evidence>
<dbReference type="Gene3D" id="2.60.40.650">
    <property type="match status" value="1"/>
</dbReference>
<dbReference type="OrthoDB" id="3442570at2"/>
<evidence type="ECO:0000313" key="2">
    <source>
        <dbReference type="EMBL" id="RAY11381.1"/>
    </source>
</evidence>
<comment type="caution">
    <text evidence="2">The sequence shown here is derived from an EMBL/GenBank/DDBJ whole genome shotgun (WGS) entry which is preliminary data.</text>
</comment>
<protein>
    <recommendedName>
        <fullName evidence="4">NodB homology domain-containing protein</fullName>
    </recommendedName>
</protein>
<dbReference type="InterPro" id="IPR014756">
    <property type="entry name" value="Ig_E-set"/>
</dbReference>
<feature type="chain" id="PRO_5039487035" description="NodB homology domain-containing protein" evidence="1">
    <location>
        <begin position="22"/>
        <end position="788"/>
    </location>
</feature>
<dbReference type="RefSeq" id="WP_111871573.1">
    <property type="nucleotide sequence ID" value="NZ_QLYX01000019.1"/>
</dbReference>
<dbReference type="GO" id="GO:0005975">
    <property type="term" value="P:carbohydrate metabolic process"/>
    <property type="evidence" value="ECO:0007669"/>
    <property type="project" value="InterPro"/>
</dbReference>
<evidence type="ECO:0000313" key="3">
    <source>
        <dbReference type="Proteomes" id="UP000251891"/>
    </source>
</evidence>
<dbReference type="Gene3D" id="2.60.40.10">
    <property type="entry name" value="Immunoglobulins"/>
    <property type="match status" value="2"/>
</dbReference>
<dbReference type="AlphaFoldDB" id="A0A365GX24"/>